<dbReference type="Proteomes" id="UP000233425">
    <property type="component" value="Unassembled WGS sequence"/>
</dbReference>
<accession>A0A2N0UMM5</accession>
<dbReference type="RefSeq" id="WP_101029264.1">
    <property type="nucleotide sequence ID" value="NZ_CABMMZ010000063.1"/>
</dbReference>
<protein>
    <recommendedName>
        <fullName evidence="1">Putative regulatory protein RBATCC27255_01281</fullName>
    </recommendedName>
</protein>
<dbReference type="NCBIfam" id="NF003315">
    <property type="entry name" value="PRK04323.1"/>
    <property type="match status" value="1"/>
</dbReference>
<dbReference type="GeneID" id="93769232"/>
<comment type="similarity">
    <text evidence="1">Belongs to the RemA family.</text>
</comment>
<dbReference type="HAMAP" id="MF_01503">
    <property type="entry name" value="RemA"/>
    <property type="match status" value="1"/>
</dbReference>
<dbReference type="PANTHER" id="PTHR38449">
    <property type="entry name" value="REGULATORY PROTEIN TM_1690-RELATED"/>
    <property type="match status" value="1"/>
</dbReference>
<dbReference type="EMBL" id="NNSR01000063">
    <property type="protein sequence ID" value="PKD28227.1"/>
    <property type="molecule type" value="Genomic_DNA"/>
</dbReference>
<dbReference type="Pfam" id="PF04025">
    <property type="entry name" value="RemA-like"/>
    <property type="match status" value="1"/>
</dbReference>
<gene>
    <name evidence="2" type="ORF">RBATCC27255_01281</name>
</gene>
<evidence type="ECO:0000313" key="3">
    <source>
        <dbReference type="Proteomes" id="UP000233425"/>
    </source>
</evidence>
<organism evidence="2 3">
    <name type="scientific">Ruminococcus bromii</name>
    <dbReference type="NCBI Taxonomy" id="40518"/>
    <lineage>
        <taxon>Bacteria</taxon>
        <taxon>Bacillati</taxon>
        <taxon>Bacillota</taxon>
        <taxon>Clostridia</taxon>
        <taxon>Eubacteriales</taxon>
        <taxon>Oscillospiraceae</taxon>
        <taxon>Ruminococcus</taxon>
    </lineage>
</organism>
<dbReference type="PANTHER" id="PTHR38449:SF1">
    <property type="entry name" value="REGULATORY PROTEIN SSL2874-RELATED"/>
    <property type="match status" value="1"/>
</dbReference>
<proteinExistence type="inferred from homology"/>
<dbReference type="AlphaFoldDB" id="A0A2N0UMM5"/>
<name>A0A2N0UMM5_9FIRM</name>
<sequence length="85" mass="9203">MKLINIGFGNLVSSDKIVAVVAPDSAPVKRIVQDAKQNSLLIDATCGRKCKSVIVAENNHVILSAISCEAIQNRTDESEENKDEH</sequence>
<evidence type="ECO:0000256" key="1">
    <source>
        <dbReference type="HAMAP-Rule" id="MF_01503"/>
    </source>
</evidence>
<evidence type="ECO:0000313" key="2">
    <source>
        <dbReference type="EMBL" id="PKD28227.1"/>
    </source>
</evidence>
<comment type="caution">
    <text evidence="2">The sequence shown here is derived from an EMBL/GenBank/DDBJ whole genome shotgun (WGS) entry which is preliminary data.</text>
</comment>
<reference evidence="2" key="1">
    <citation type="journal article" date="2018" name="Environ. Microbiol.">
        <title>Sporulation capability and amylosome conservation among diverse human colonic and rumen isolates of the keystone starch-degrader Ruminococcus bromii.</title>
        <authorList>
            <person name="Mukhopadhya I."/>
            <person name="Morais S."/>
            <person name="Laverde-Gomez J."/>
            <person name="Sheridan P.O."/>
            <person name="Walker A.W."/>
            <person name="Kelly W."/>
            <person name="Klieve A.V."/>
            <person name="Ouwerkerk D."/>
            <person name="Duncan S.H."/>
            <person name="Louis P."/>
            <person name="Koropatkin N."/>
            <person name="Cockburn D."/>
            <person name="Kibler R."/>
            <person name="Cooper P.J."/>
            <person name="Sandoval C."/>
            <person name="Crost E."/>
            <person name="Juge N."/>
            <person name="Bayer E.A."/>
            <person name="Flint H.J."/>
        </authorList>
    </citation>
    <scope>NUCLEOTIDE SEQUENCE [LARGE SCALE GENOMIC DNA]</scope>
    <source>
        <strain evidence="2">ATCC 27255</strain>
    </source>
</reference>
<dbReference type="InterPro" id="IPR007169">
    <property type="entry name" value="RemA-like"/>
</dbReference>
<keyword evidence="3" id="KW-1185">Reference proteome</keyword>